<protein>
    <submittedName>
        <fullName evidence="2">Uncharacterized protein</fullName>
    </submittedName>
</protein>
<dbReference type="Proteomes" id="UP000038802">
    <property type="component" value="Unassembled WGS sequence"/>
</dbReference>
<organism evidence="2 4">
    <name type="scientific">Mycobacterium tuberculosis</name>
    <dbReference type="NCBI Taxonomy" id="1773"/>
    <lineage>
        <taxon>Bacteria</taxon>
        <taxon>Bacillati</taxon>
        <taxon>Actinomycetota</taxon>
        <taxon>Actinomycetes</taxon>
        <taxon>Mycobacteriales</taxon>
        <taxon>Mycobacteriaceae</taxon>
        <taxon>Mycobacterium</taxon>
        <taxon>Mycobacterium tuberculosis complex</taxon>
    </lineage>
</organism>
<dbReference type="AlphaFoldDB" id="A0A0U0UC01"/>
<reference evidence="2" key="1">
    <citation type="submission" date="2015-03" db="EMBL/GenBank/DDBJ databases">
        <authorList>
            <person name="Murphy D."/>
        </authorList>
    </citation>
    <scope>NUCLEOTIDE SEQUENCE [LARGE SCALE GENOMIC DNA]</scope>
    <source>
        <strain evidence="2">K00500041</strain>
    </source>
</reference>
<evidence type="ECO:0000313" key="4">
    <source>
        <dbReference type="Proteomes" id="UP000038802"/>
    </source>
</evidence>
<evidence type="ECO:0000313" key="5">
    <source>
        <dbReference type="Proteomes" id="UP000039021"/>
    </source>
</evidence>
<dbReference type="EMBL" id="CSBK01001674">
    <property type="protein sequence ID" value="COY99899.1"/>
    <property type="molecule type" value="Genomic_DNA"/>
</dbReference>
<evidence type="ECO:0000313" key="3">
    <source>
        <dbReference type="EMBL" id="COY99899.1"/>
    </source>
</evidence>
<evidence type="ECO:0000313" key="2">
    <source>
        <dbReference type="EMBL" id="COX46661.1"/>
    </source>
</evidence>
<feature type="region of interest" description="Disordered" evidence="1">
    <location>
        <begin position="1"/>
        <end position="29"/>
    </location>
</feature>
<dbReference type="EMBL" id="CSAE01001282">
    <property type="protein sequence ID" value="COX46661.1"/>
    <property type="molecule type" value="Genomic_DNA"/>
</dbReference>
<accession>A0A0U0UC01</accession>
<sequence>MTTRSPISMVCPSGVRANATHDPSDSAGATVTPLVCTLRSERANPIL</sequence>
<reference evidence="4 5" key="3">
    <citation type="submission" date="2015-03" db="EMBL/GenBank/DDBJ databases">
        <authorList>
            <consortium name="Pathogen Informatics"/>
        </authorList>
    </citation>
    <scope>NUCLEOTIDE SEQUENCE [LARGE SCALE GENOMIC DNA]</scope>
    <source>
        <strain evidence="4">K00500041</strain>
        <strain evidence="5">N09902308</strain>
    </source>
</reference>
<proteinExistence type="predicted"/>
<dbReference type="Proteomes" id="UP000039021">
    <property type="component" value="Unassembled WGS sequence"/>
</dbReference>
<reference evidence="3" key="2">
    <citation type="submission" date="2015-03" db="EMBL/GenBank/DDBJ databases">
        <authorList>
            <consortium name="Pathogen Informatics"/>
            <person name="Murphy D."/>
        </authorList>
    </citation>
    <scope>NUCLEOTIDE SEQUENCE</scope>
    <source>
        <strain evidence="3">N09902308</strain>
    </source>
</reference>
<evidence type="ECO:0000256" key="1">
    <source>
        <dbReference type="SAM" id="MobiDB-lite"/>
    </source>
</evidence>
<gene>
    <name evidence="2" type="ORF">ERS007703_05265</name>
    <name evidence="3" type="ORF">ERS007739_03282</name>
</gene>
<name>A0A0U0UC01_MYCTX</name>